<evidence type="ECO:0000313" key="4">
    <source>
        <dbReference type="Proteomes" id="UP000824258"/>
    </source>
</evidence>
<dbReference type="Pfam" id="PF07670">
    <property type="entry name" value="Gate"/>
    <property type="match status" value="2"/>
</dbReference>
<protein>
    <submittedName>
        <fullName evidence="3">Ferrous iron transporter B</fullName>
    </submittedName>
</protein>
<evidence type="ECO:0000256" key="1">
    <source>
        <dbReference type="SAM" id="Phobius"/>
    </source>
</evidence>
<dbReference type="EMBL" id="DVGD01000245">
    <property type="protein sequence ID" value="HIR10236.1"/>
    <property type="molecule type" value="Genomic_DNA"/>
</dbReference>
<dbReference type="GO" id="GO:0015093">
    <property type="term" value="F:ferrous iron transmembrane transporter activity"/>
    <property type="evidence" value="ECO:0007669"/>
    <property type="project" value="InterPro"/>
</dbReference>
<dbReference type="Gene3D" id="3.40.50.300">
    <property type="entry name" value="P-loop containing nucleotide triphosphate hydrolases"/>
    <property type="match status" value="1"/>
</dbReference>
<dbReference type="AlphaFoldDB" id="A0A9D1A913"/>
<organism evidence="3 4">
    <name type="scientific">Candidatus Avoscillospira stercoripullorum</name>
    <dbReference type="NCBI Taxonomy" id="2840709"/>
    <lineage>
        <taxon>Bacteria</taxon>
        <taxon>Bacillati</taxon>
        <taxon>Bacillota</taxon>
        <taxon>Clostridia</taxon>
        <taxon>Eubacteriales</taxon>
        <taxon>Oscillospiraceae</taxon>
        <taxon>Oscillospiraceae incertae sedis</taxon>
        <taxon>Candidatus Avoscillospira</taxon>
    </lineage>
</organism>
<dbReference type="PANTHER" id="PTHR43185:SF2">
    <property type="entry name" value="FERROUS IRON TRANSPORT PROTEIN B"/>
    <property type="match status" value="1"/>
</dbReference>
<dbReference type="GO" id="GO:0005525">
    <property type="term" value="F:GTP binding"/>
    <property type="evidence" value="ECO:0007669"/>
    <property type="project" value="InterPro"/>
</dbReference>
<feature type="transmembrane region" description="Helical" evidence="1">
    <location>
        <begin position="595"/>
        <end position="615"/>
    </location>
</feature>
<accession>A0A9D1A913</accession>
<dbReference type="InterPro" id="IPR050860">
    <property type="entry name" value="FeoB_GTPase"/>
</dbReference>
<dbReference type="PANTHER" id="PTHR43185">
    <property type="entry name" value="FERROUS IRON TRANSPORT PROTEIN B"/>
    <property type="match status" value="1"/>
</dbReference>
<feature type="transmembrane region" description="Helical" evidence="1">
    <location>
        <begin position="551"/>
        <end position="575"/>
    </location>
</feature>
<dbReference type="InterPro" id="IPR030389">
    <property type="entry name" value="G_FEOB_dom"/>
</dbReference>
<keyword evidence="1" id="KW-0812">Transmembrane</keyword>
<reference evidence="3" key="2">
    <citation type="journal article" date="2021" name="PeerJ">
        <title>Extensive microbial diversity within the chicken gut microbiome revealed by metagenomics and culture.</title>
        <authorList>
            <person name="Gilroy R."/>
            <person name="Ravi A."/>
            <person name="Getino M."/>
            <person name="Pursley I."/>
            <person name="Horton D.L."/>
            <person name="Alikhan N.F."/>
            <person name="Baker D."/>
            <person name="Gharbi K."/>
            <person name="Hall N."/>
            <person name="Watson M."/>
            <person name="Adriaenssens E.M."/>
            <person name="Foster-Nyarko E."/>
            <person name="Jarju S."/>
            <person name="Secka A."/>
            <person name="Antonio M."/>
            <person name="Oren A."/>
            <person name="Chaudhuri R.R."/>
            <person name="La Ragione R."/>
            <person name="Hildebrand F."/>
            <person name="Pallen M.J."/>
        </authorList>
    </citation>
    <scope>NUCLEOTIDE SEQUENCE</scope>
    <source>
        <strain evidence="3">ChiHjej9B8-7071</strain>
    </source>
</reference>
<dbReference type="GO" id="GO:0005886">
    <property type="term" value="C:plasma membrane"/>
    <property type="evidence" value="ECO:0007669"/>
    <property type="project" value="TreeGrafter"/>
</dbReference>
<feature type="transmembrane region" description="Helical" evidence="1">
    <location>
        <begin position="467"/>
        <end position="485"/>
    </location>
</feature>
<keyword evidence="1" id="KW-1133">Transmembrane helix</keyword>
<dbReference type="Proteomes" id="UP000824258">
    <property type="component" value="Unassembled WGS sequence"/>
</dbReference>
<dbReference type="Pfam" id="PF07664">
    <property type="entry name" value="FeoB_C"/>
    <property type="match status" value="1"/>
</dbReference>
<comment type="caution">
    <text evidence="3">The sequence shown here is derived from an EMBL/GenBank/DDBJ whole genome shotgun (WGS) entry which is preliminary data.</text>
</comment>
<dbReference type="PRINTS" id="PR00326">
    <property type="entry name" value="GTP1OBG"/>
</dbReference>
<feature type="transmembrane region" description="Helical" evidence="1">
    <location>
        <begin position="405"/>
        <end position="428"/>
    </location>
</feature>
<proteinExistence type="predicted"/>
<gene>
    <name evidence="3" type="ORF">IAA70_07510</name>
</gene>
<dbReference type="SUPFAM" id="SSF52540">
    <property type="entry name" value="P-loop containing nucleoside triphosphate hydrolases"/>
    <property type="match status" value="1"/>
</dbReference>
<dbReference type="Pfam" id="PF02421">
    <property type="entry name" value="FeoB_N"/>
    <property type="match status" value="1"/>
</dbReference>
<evidence type="ECO:0000313" key="3">
    <source>
        <dbReference type="EMBL" id="HIR10236.1"/>
    </source>
</evidence>
<feature type="transmembrane region" description="Helical" evidence="1">
    <location>
        <begin position="373"/>
        <end position="399"/>
    </location>
</feature>
<feature type="transmembrane region" description="Helical" evidence="1">
    <location>
        <begin position="298"/>
        <end position="319"/>
    </location>
</feature>
<dbReference type="InterPro" id="IPR011640">
    <property type="entry name" value="Fe2_transport_prot_B_C"/>
</dbReference>
<dbReference type="PROSITE" id="PS51711">
    <property type="entry name" value="G_FEOB"/>
    <property type="match status" value="1"/>
</dbReference>
<dbReference type="InterPro" id="IPR011642">
    <property type="entry name" value="Gate_dom"/>
</dbReference>
<keyword evidence="1" id="KW-0472">Membrane</keyword>
<feature type="domain" description="FeoB-type G" evidence="2">
    <location>
        <begin position="9"/>
        <end position="171"/>
    </location>
</feature>
<reference evidence="3" key="1">
    <citation type="submission" date="2020-10" db="EMBL/GenBank/DDBJ databases">
        <authorList>
            <person name="Gilroy R."/>
        </authorList>
    </citation>
    <scope>NUCLEOTIDE SEQUENCE</scope>
    <source>
        <strain evidence="3">ChiHjej9B8-7071</strain>
    </source>
</reference>
<feature type="transmembrane region" description="Helical" evidence="1">
    <location>
        <begin position="238"/>
        <end position="257"/>
    </location>
</feature>
<dbReference type="InterPro" id="IPR006073">
    <property type="entry name" value="GTP-bd"/>
</dbReference>
<dbReference type="InterPro" id="IPR027417">
    <property type="entry name" value="P-loop_NTPase"/>
</dbReference>
<dbReference type="CDD" id="cd01879">
    <property type="entry name" value="FeoB"/>
    <property type="match status" value="1"/>
</dbReference>
<sequence>MKPAETEREIVVALVGNPNVGKSTLFNALTGLHQHTGNWPGKTVEVAQGTYRYKGRSYVLVDLPGTYSLLSQSEEERIAAEFLLSKKADCTLILGDATCLARNLTLALQVMQMTDHCVLCVNLLDEARRRHIDVDLRMLSNRLGVPVVGTSASRGAGLDHVKEAIRNMAEGFSVSHPLHVLEEGEAAYAGTAEHVSDRVATRFVHRAEEIASAVVQGDVVPRMGWLDRITLGRWSGRFLMVALLLLVFWLTMFGANIPSQWLEAAFAELGTLLARGARELSLPGWLSGILLDGAYETATQVVAVMLPPMAIFFPLFSLLEDLGYLPRAAFLMDHSFAKCGGCGKQVLTMAMGFGCNAAGVTGCRIIASPRERLIAILTNALVPCNGRFPAMIVLISLFFSQNGFLAAEILTAFVLLSVWMTLMASAVLSKTAVRKQSSHMVLEIPPFRKPRVGRILLRSLLDRTAKITARAISVAAPAGMVIWVLEHWEVGGASVLAHVAAALEPVGAFLGMSGVILAAFLLSFPANELLLPMVVTLLNGAAHLAEEAGSGLAALLFANGWTWKTALCTILFLMFHWPCATTCLTIRKETGSWRWTLVAMAVPTTIGMALCALVARI</sequence>
<evidence type="ECO:0000259" key="2">
    <source>
        <dbReference type="PROSITE" id="PS51711"/>
    </source>
</evidence>
<name>A0A9D1A913_9FIRM</name>